<keyword evidence="2" id="KW-1185">Reference proteome</keyword>
<dbReference type="EMBL" id="JAMKPW020000043">
    <property type="protein sequence ID" value="KAK8194314.1"/>
    <property type="molecule type" value="Genomic_DNA"/>
</dbReference>
<name>A0ACC3S3F2_9PEZI</name>
<dbReference type="Proteomes" id="UP001320706">
    <property type="component" value="Unassembled WGS sequence"/>
</dbReference>
<gene>
    <name evidence="1" type="ORF">M8818_007503</name>
</gene>
<proteinExistence type="predicted"/>
<reference evidence="1" key="1">
    <citation type="submission" date="2024-02" db="EMBL/GenBank/DDBJ databases">
        <title>Metagenome Assembled Genome of Zalaria obscura JY119.</title>
        <authorList>
            <person name="Vighnesh L."/>
            <person name="Jagadeeshwari U."/>
            <person name="Venkata Ramana C."/>
            <person name="Sasikala C."/>
        </authorList>
    </citation>
    <scope>NUCLEOTIDE SEQUENCE</scope>
    <source>
        <strain evidence="1">JY119</strain>
    </source>
</reference>
<protein>
    <submittedName>
        <fullName evidence="1">Uncharacterized protein</fullName>
    </submittedName>
</protein>
<comment type="caution">
    <text evidence="1">The sequence shown here is derived from an EMBL/GenBank/DDBJ whole genome shotgun (WGS) entry which is preliminary data.</text>
</comment>
<accession>A0ACC3S3F2</accession>
<evidence type="ECO:0000313" key="1">
    <source>
        <dbReference type="EMBL" id="KAK8194314.1"/>
    </source>
</evidence>
<organism evidence="1 2">
    <name type="scientific">Zalaria obscura</name>
    <dbReference type="NCBI Taxonomy" id="2024903"/>
    <lineage>
        <taxon>Eukaryota</taxon>
        <taxon>Fungi</taxon>
        <taxon>Dikarya</taxon>
        <taxon>Ascomycota</taxon>
        <taxon>Pezizomycotina</taxon>
        <taxon>Dothideomycetes</taxon>
        <taxon>Dothideomycetidae</taxon>
        <taxon>Dothideales</taxon>
        <taxon>Zalariaceae</taxon>
        <taxon>Zalaria</taxon>
    </lineage>
</organism>
<sequence length="339" mass="37451">MTLTGGSACWLPLMAFSKPQSGRVWSRPVGMGWHNVPPRISFSQLLRGILEVAHLKFGTGANVTTALDLKSTSMRHKGHSTRVQERVALSARACCLDIFTLIHIVRIVPHDSLAHAFAKLIWASTLTPISPPSLWSNHRAALRQAIATVLCFHDLCSVALTLRSLTTQLPWSTMNQEAPSSSKQQFEQTASKGYVSSESERAQPAGSAKKRPSRAGTRSVNTLSAAQLERKRANDREAQRAIRQRTKDHIETLERRITELSVSQDAHEKVLAATQQRNRELEEENAYLKGRLGGQYLTSSTNRTAGQSSTSKPCSASFRPLRSLRAMGYLLTNSQQNKA</sequence>
<evidence type="ECO:0000313" key="2">
    <source>
        <dbReference type="Proteomes" id="UP001320706"/>
    </source>
</evidence>